<dbReference type="EMBL" id="FJVC01000407">
    <property type="protein sequence ID" value="CZT50056.1"/>
    <property type="molecule type" value="Genomic_DNA"/>
</dbReference>
<dbReference type="Proteomes" id="UP000177625">
    <property type="component" value="Unassembled WGS sequence"/>
</dbReference>
<reference evidence="2" key="1">
    <citation type="submission" date="2016-03" db="EMBL/GenBank/DDBJ databases">
        <authorList>
            <person name="Guldener U."/>
        </authorList>
    </citation>
    <scope>NUCLEOTIDE SEQUENCE [LARGE SCALE GENOMIC DNA]</scope>
</reference>
<accession>A0A1E1MLV8</accession>
<protein>
    <submittedName>
        <fullName evidence="1">Uncharacterized protein</fullName>
    </submittedName>
</protein>
<sequence length="81" mass="9170">MMIDCLFVANRIPIEFASLTPISTRKPAANKICFIECEGTAVKYCWYDSQGLSDFTVSKQDINYSISDREVSVYSGLYLLQ</sequence>
<dbReference type="AlphaFoldDB" id="A0A1E1MLV8"/>
<evidence type="ECO:0000313" key="2">
    <source>
        <dbReference type="Proteomes" id="UP000177625"/>
    </source>
</evidence>
<organism evidence="1 2">
    <name type="scientific">Rhynchosporium secalis</name>
    <name type="common">Barley scald fungus</name>
    <dbReference type="NCBI Taxonomy" id="38038"/>
    <lineage>
        <taxon>Eukaryota</taxon>
        <taxon>Fungi</taxon>
        <taxon>Dikarya</taxon>
        <taxon>Ascomycota</taxon>
        <taxon>Pezizomycotina</taxon>
        <taxon>Leotiomycetes</taxon>
        <taxon>Helotiales</taxon>
        <taxon>Ploettnerulaceae</taxon>
        <taxon>Rhynchosporium</taxon>
    </lineage>
</organism>
<proteinExistence type="predicted"/>
<evidence type="ECO:0000313" key="1">
    <source>
        <dbReference type="EMBL" id="CZT50056.1"/>
    </source>
</evidence>
<name>A0A1E1MLV8_RHYSE</name>
<gene>
    <name evidence="1" type="ORF">RSE6_10978</name>
</gene>
<keyword evidence="2" id="KW-1185">Reference proteome</keyword>